<dbReference type="InterPro" id="IPR023210">
    <property type="entry name" value="NADP_OxRdtase_dom"/>
</dbReference>
<dbReference type="GO" id="GO:0016491">
    <property type="term" value="F:oxidoreductase activity"/>
    <property type="evidence" value="ECO:0007669"/>
    <property type="project" value="UniProtKB-KW"/>
</dbReference>
<name>A0AAD7IN27_9AGAR</name>
<accession>A0AAD7IN27</accession>
<keyword evidence="5" id="KW-1185">Reference proteome</keyword>
<organism evidence="4 5">
    <name type="scientific">Mycena maculata</name>
    <dbReference type="NCBI Taxonomy" id="230809"/>
    <lineage>
        <taxon>Eukaryota</taxon>
        <taxon>Fungi</taxon>
        <taxon>Dikarya</taxon>
        <taxon>Basidiomycota</taxon>
        <taxon>Agaricomycotina</taxon>
        <taxon>Agaricomycetes</taxon>
        <taxon>Agaricomycetidae</taxon>
        <taxon>Agaricales</taxon>
        <taxon>Marasmiineae</taxon>
        <taxon>Mycenaceae</taxon>
        <taxon>Mycena</taxon>
    </lineage>
</organism>
<dbReference type="Gene3D" id="3.20.20.100">
    <property type="entry name" value="NADP-dependent oxidoreductase domain"/>
    <property type="match status" value="2"/>
</dbReference>
<dbReference type="GO" id="GO:0005737">
    <property type="term" value="C:cytoplasm"/>
    <property type="evidence" value="ECO:0007669"/>
    <property type="project" value="TreeGrafter"/>
</dbReference>
<dbReference type="Proteomes" id="UP001215280">
    <property type="component" value="Unassembled WGS sequence"/>
</dbReference>
<gene>
    <name evidence="4" type="ORF">DFH07DRAFT_904974</name>
</gene>
<dbReference type="EMBL" id="JARJLG010000104">
    <property type="protein sequence ID" value="KAJ7745187.1"/>
    <property type="molecule type" value="Genomic_DNA"/>
</dbReference>
<reference evidence="4" key="1">
    <citation type="submission" date="2023-03" db="EMBL/GenBank/DDBJ databases">
        <title>Massive genome expansion in bonnet fungi (Mycena s.s.) driven by repeated elements and novel gene families across ecological guilds.</title>
        <authorList>
            <consortium name="Lawrence Berkeley National Laboratory"/>
            <person name="Harder C.B."/>
            <person name="Miyauchi S."/>
            <person name="Viragh M."/>
            <person name="Kuo A."/>
            <person name="Thoen E."/>
            <person name="Andreopoulos B."/>
            <person name="Lu D."/>
            <person name="Skrede I."/>
            <person name="Drula E."/>
            <person name="Henrissat B."/>
            <person name="Morin E."/>
            <person name="Kohler A."/>
            <person name="Barry K."/>
            <person name="LaButti K."/>
            <person name="Morin E."/>
            <person name="Salamov A."/>
            <person name="Lipzen A."/>
            <person name="Mereny Z."/>
            <person name="Hegedus B."/>
            <person name="Baldrian P."/>
            <person name="Stursova M."/>
            <person name="Weitz H."/>
            <person name="Taylor A."/>
            <person name="Grigoriev I.V."/>
            <person name="Nagy L.G."/>
            <person name="Martin F."/>
            <person name="Kauserud H."/>
        </authorList>
    </citation>
    <scope>NUCLEOTIDE SEQUENCE</scope>
    <source>
        <strain evidence="4">CBHHK188m</strain>
    </source>
</reference>
<keyword evidence="1" id="KW-0560">Oxidoreductase</keyword>
<feature type="region of interest" description="Disordered" evidence="2">
    <location>
        <begin position="228"/>
        <end position="253"/>
    </location>
</feature>
<evidence type="ECO:0000259" key="3">
    <source>
        <dbReference type="Pfam" id="PF00248"/>
    </source>
</evidence>
<dbReference type="Pfam" id="PF00248">
    <property type="entry name" value="Aldo_ket_red"/>
    <property type="match status" value="1"/>
</dbReference>
<evidence type="ECO:0000313" key="5">
    <source>
        <dbReference type="Proteomes" id="UP001215280"/>
    </source>
</evidence>
<dbReference type="InterPro" id="IPR050791">
    <property type="entry name" value="Aldo-Keto_reductase"/>
</dbReference>
<sequence>MSPTRSIGNPAFPTIGSGAMGISTFYESIGSDEERFQAAGCTFWDTADIYGESEELIGEWCLQTSFQRGYLAYPRCVGSGAPKSSSLRNLETFPSTGPGLCGAAKLGVETIDLYYLHRTDAKMPIDHTVGATAGLVNLSEVSASTFRRTQAVHSIAAVQVEYSPFTLDIEDPNINLLNTTRESRRQDRRVLPLGAAFADGLKEIGTKYNGVTGGQVAIAWLLAQGDNTPSPSLGRRESRGMAVQTDVAQEERHPPGMLERMFVETPAREA</sequence>
<feature type="domain" description="NADP-dependent oxidoreductase" evidence="3">
    <location>
        <begin position="35"/>
        <end position="167"/>
    </location>
</feature>
<proteinExistence type="predicted"/>
<evidence type="ECO:0000256" key="1">
    <source>
        <dbReference type="ARBA" id="ARBA00023002"/>
    </source>
</evidence>
<evidence type="ECO:0000313" key="4">
    <source>
        <dbReference type="EMBL" id="KAJ7745187.1"/>
    </source>
</evidence>
<dbReference type="SUPFAM" id="SSF51430">
    <property type="entry name" value="NAD(P)-linked oxidoreductase"/>
    <property type="match status" value="1"/>
</dbReference>
<evidence type="ECO:0000256" key="2">
    <source>
        <dbReference type="SAM" id="MobiDB-lite"/>
    </source>
</evidence>
<dbReference type="PANTHER" id="PTHR43625">
    <property type="entry name" value="AFLATOXIN B1 ALDEHYDE REDUCTASE"/>
    <property type="match status" value="1"/>
</dbReference>
<dbReference type="PANTHER" id="PTHR43625:SF40">
    <property type="entry name" value="ALDO-KETO REDUCTASE YAKC [NADP(+)]"/>
    <property type="match status" value="1"/>
</dbReference>
<dbReference type="AlphaFoldDB" id="A0AAD7IN27"/>
<dbReference type="InterPro" id="IPR036812">
    <property type="entry name" value="NAD(P)_OxRdtase_dom_sf"/>
</dbReference>
<protein>
    <submittedName>
        <fullName evidence="4">Aldo/keto reductase</fullName>
    </submittedName>
</protein>
<comment type="caution">
    <text evidence="4">The sequence shown here is derived from an EMBL/GenBank/DDBJ whole genome shotgun (WGS) entry which is preliminary data.</text>
</comment>